<feature type="region of interest" description="Disordered" evidence="4">
    <location>
        <begin position="535"/>
        <end position="573"/>
    </location>
</feature>
<evidence type="ECO:0000256" key="3">
    <source>
        <dbReference type="ARBA" id="ARBA00022737"/>
    </source>
</evidence>
<feature type="region of interest" description="Disordered" evidence="4">
    <location>
        <begin position="164"/>
        <end position="185"/>
    </location>
</feature>
<accession>L1ISH3</accession>
<evidence type="ECO:0000313" key="9">
    <source>
        <dbReference type="Proteomes" id="UP000011087"/>
    </source>
</evidence>
<reference evidence="7 9" key="1">
    <citation type="journal article" date="2012" name="Nature">
        <title>Algal genomes reveal evolutionary mosaicism and the fate of nucleomorphs.</title>
        <authorList>
            <consortium name="DOE Joint Genome Institute"/>
            <person name="Curtis B.A."/>
            <person name="Tanifuji G."/>
            <person name="Burki F."/>
            <person name="Gruber A."/>
            <person name="Irimia M."/>
            <person name="Maruyama S."/>
            <person name="Arias M.C."/>
            <person name="Ball S.G."/>
            <person name="Gile G.H."/>
            <person name="Hirakawa Y."/>
            <person name="Hopkins J.F."/>
            <person name="Kuo A."/>
            <person name="Rensing S.A."/>
            <person name="Schmutz J."/>
            <person name="Symeonidi A."/>
            <person name="Elias M."/>
            <person name="Eveleigh R.J."/>
            <person name="Herman E.K."/>
            <person name="Klute M.J."/>
            <person name="Nakayama T."/>
            <person name="Obornik M."/>
            <person name="Reyes-Prieto A."/>
            <person name="Armbrust E.V."/>
            <person name="Aves S.J."/>
            <person name="Beiko R.G."/>
            <person name="Coutinho P."/>
            <person name="Dacks J.B."/>
            <person name="Durnford D.G."/>
            <person name="Fast N.M."/>
            <person name="Green B.R."/>
            <person name="Grisdale C.J."/>
            <person name="Hempel F."/>
            <person name="Henrissat B."/>
            <person name="Hoppner M.P."/>
            <person name="Ishida K."/>
            <person name="Kim E."/>
            <person name="Koreny L."/>
            <person name="Kroth P.G."/>
            <person name="Liu Y."/>
            <person name="Malik S.B."/>
            <person name="Maier U.G."/>
            <person name="McRose D."/>
            <person name="Mock T."/>
            <person name="Neilson J.A."/>
            <person name="Onodera N.T."/>
            <person name="Poole A.M."/>
            <person name="Pritham E.J."/>
            <person name="Richards T.A."/>
            <person name="Rocap G."/>
            <person name="Roy S.W."/>
            <person name="Sarai C."/>
            <person name="Schaack S."/>
            <person name="Shirato S."/>
            <person name="Slamovits C.H."/>
            <person name="Spencer D.F."/>
            <person name="Suzuki S."/>
            <person name="Worden A.Z."/>
            <person name="Zauner S."/>
            <person name="Barry K."/>
            <person name="Bell C."/>
            <person name="Bharti A.K."/>
            <person name="Crow J.A."/>
            <person name="Grimwood J."/>
            <person name="Kramer R."/>
            <person name="Lindquist E."/>
            <person name="Lucas S."/>
            <person name="Salamov A."/>
            <person name="McFadden G.I."/>
            <person name="Lane C.E."/>
            <person name="Keeling P.J."/>
            <person name="Gray M.W."/>
            <person name="Grigoriev I.V."/>
            <person name="Archibald J.M."/>
        </authorList>
    </citation>
    <scope>NUCLEOTIDE SEQUENCE</scope>
    <source>
        <strain evidence="7 9">CCMP2712</strain>
    </source>
</reference>
<feature type="compositionally biased region" description="Basic and acidic residues" evidence="4">
    <location>
        <begin position="557"/>
        <end position="567"/>
    </location>
</feature>
<dbReference type="Gene3D" id="2.130.10.10">
    <property type="entry name" value="YVTN repeat-like/Quinoprotein amine dehydrogenase"/>
    <property type="match status" value="1"/>
</dbReference>
<evidence type="ECO:0000259" key="6">
    <source>
        <dbReference type="Pfam" id="PF21719"/>
    </source>
</evidence>
<gene>
    <name evidence="7" type="ORF">GUITHDRAFT_143630</name>
</gene>
<evidence type="ECO:0000256" key="4">
    <source>
        <dbReference type="SAM" id="MobiDB-lite"/>
    </source>
</evidence>
<evidence type="ECO:0000256" key="2">
    <source>
        <dbReference type="ARBA" id="ARBA00022574"/>
    </source>
</evidence>
<dbReference type="OMA" id="YWIASYL"/>
<dbReference type="InterPro" id="IPR036322">
    <property type="entry name" value="WD40_repeat_dom_sf"/>
</dbReference>
<keyword evidence="9" id="KW-1185">Reference proteome</keyword>
<name>L1ISH3_GUITC</name>
<feature type="compositionally biased region" description="Basic and acidic residues" evidence="4">
    <location>
        <begin position="535"/>
        <end position="547"/>
    </location>
</feature>
<sequence length="1005" mass="110468">MKYKRTVSWAPNSERYFAQLSVPYDKVGGTLLHLFESVEKPATPYSTIRPACRSVFTELDSAIVTCFEWFPTSSLPLCFAAGTSTGKVVVSSFECFDKEPSAPLSIVLHRAQDNQNGRTCSSLSWNPIKENLVLSAASGGKQKGNTSVHLWDISQTESRHSLSQFLAPGESGESSHQDGHSNVSSVSEELKDFKLRDRIAVVNKETQSYVQDESCYSLSWVYGNGEIAVAGCSRSLRILDIRKPQDEVYKIKTPVQLLSMDPLFETRVVTYSGDQTDSFLRVWDLRKFSQPIMHLSAASQVRSLSWAPSRAGVLSALMGSSSESYILHWLLRSNEEFLELMSQEELAQSSSSRSRNPAGSSAQGDALWVRRMDVGGDDVVSYSWHPHHPGRILTLGADDSHRDFVVHHSASLSFSPNGPLALSSDHILAETGLSEGSVHIGDGNGDICDVMRERAIRGYMLDPDKNFDISCKMGFQDVARAWQLVARMMVKDVAGDPQVGSATIEGQGGHKGQPRDLMFGIAQVLGALPKGKRIEKTMLRSTRDRGAGRATGSTQRAQEDQTKESKSSGESAGSASDLTFAVYLSDARLRILKVCDYDFGTGYDDDGDFAGSEVLEKKVTHMLRKQLFDQAAFTRLLQVDLSSALECLHKGAAFSSSSSEALAASYSMAAMSMAGSIHPQCPVWKRSYLQMMDSCKSPYLRACFQILVKDYESILRSEQISVSDRIAFAARFLSDEELVSAIQRMIEVKVSTGQLDGLVLTGLTKEAIPLLNKFVENTADLQTASLLLCCFSADALQEGSSKEPRQGAGNSSMPVWELWLEEYRDLLDRWQLWEVRAVLDIAIADRVLVARKPPAEVHIACSSCGMPITLALKETSQANGGSRQALDANEHNSPTVCRSCSAELPRCCLCLMPMGCSNVPLSSAEADFPRLLQVISETPTASSSSGPEVCRPLYSRAELDSWFAWCAQCQHGGHVAHLREWFRLHRECPVSGCQCLCLSYSDYRA</sequence>
<dbReference type="eggNOG" id="KOG1008">
    <property type="taxonomic scope" value="Eukaryota"/>
</dbReference>
<organism evidence="7">
    <name type="scientific">Guillardia theta (strain CCMP2712)</name>
    <name type="common">Cryptophyte</name>
    <dbReference type="NCBI Taxonomy" id="905079"/>
    <lineage>
        <taxon>Eukaryota</taxon>
        <taxon>Cryptophyceae</taxon>
        <taxon>Pyrenomonadales</taxon>
        <taxon>Geminigeraceae</taxon>
        <taxon>Guillardia</taxon>
    </lineage>
</organism>
<dbReference type="InterPro" id="IPR015943">
    <property type="entry name" value="WD40/YVTN_repeat-like_dom_sf"/>
</dbReference>
<evidence type="ECO:0000256" key="1">
    <source>
        <dbReference type="ARBA" id="ARBA00009713"/>
    </source>
</evidence>
<keyword evidence="3" id="KW-0677">Repeat</keyword>
<dbReference type="CDD" id="cd16691">
    <property type="entry name" value="mRING-H2-C3H3C2_Mio"/>
    <property type="match status" value="1"/>
</dbReference>
<dbReference type="PaxDb" id="55529-EKX39221"/>
<evidence type="ECO:0000313" key="8">
    <source>
        <dbReference type="EnsemblProtists" id="EKX39221"/>
    </source>
</evidence>
<dbReference type="Pfam" id="PF21719">
    <property type="entry name" value="MIOS_a-sol"/>
    <property type="match status" value="1"/>
</dbReference>
<dbReference type="GeneID" id="17296038"/>
<dbReference type="AlphaFoldDB" id="L1ISH3"/>
<dbReference type="GO" id="GO:0005737">
    <property type="term" value="C:cytoplasm"/>
    <property type="evidence" value="ECO:0007669"/>
    <property type="project" value="TreeGrafter"/>
</dbReference>
<dbReference type="RefSeq" id="XP_005826201.1">
    <property type="nucleotide sequence ID" value="XM_005826144.1"/>
</dbReference>
<protein>
    <submittedName>
        <fullName evidence="7 8">Uncharacterized protein</fullName>
    </submittedName>
</protein>
<dbReference type="EMBL" id="JH993041">
    <property type="protein sequence ID" value="EKX39221.1"/>
    <property type="molecule type" value="Genomic_DNA"/>
</dbReference>
<proteinExistence type="inferred from homology"/>
<dbReference type="EnsemblProtists" id="EKX39221">
    <property type="protein sequence ID" value="EKX39221"/>
    <property type="gene ID" value="GUITHDRAFT_143630"/>
</dbReference>
<dbReference type="Proteomes" id="UP000011087">
    <property type="component" value="Unassembled WGS sequence"/>
</dbReference>
<dbReference type="OrthoDB" id="341486at2759"/>
<dbReference type="InterPro" id="IPR031488">
    <property type="entry name" value="Zn_ribbon_mio"/>
</dbReference>
<dbReference type="Pfam" id="PF17034">
    <property type="entry name" value="zinc_ribbon_16"/>
    <property type="match status" value="1"/>
</dbReference>
<dbReference type="STRING" id="905079.L1ISH3"/>
<dbReference type="HOGENOM" id="CLU_298877_0_0_1"/>
<dbReference type="PANTHER" id="PTHR16453">
    <property type="entry name" value="WD40 DOMAIN-CONTAINING PROTEIN MIO FAMILY MEMBER"/>
    <property type="match status" value="1"/>
</dbReference>
<evidence type="ECO:0000313" key="7">
    <source>
        <dbReference type="EMBL" id="EKX39221.1"/>
    </source>
</evidence>
<keyword evidence="2" id="KW-0853">WD repeat</keyword>
<dbReference type="Pfam" id="PF21720">
    <property type="entry name" value="MIOS_WD40"/>
    <property type="match status" value="1"/>
</dbReference>
<comment type="similarity">
    <text evidence="1">Belongs to the WD repeat mio family.</text>
</comment>
<dbReference type="PANTHER" id="PTHR16453:SF9">
    <property type="entry name" value="GATOR COMPLEX PROTEIN MIOS"/>
    <property type="match status" value="1"/>
</dbReference>
<dbReference type="InterPro" id="IPR049092">
    <property type="entry name" value="MIOS_a-sol"/>
</dbReference>
<evidence type="ECO:0000259" key="5">
    <source>
        <dbReference type="Pfam" id="PF17034"/>
    </source>
</evidence>
<feature type="domain" description="MIOS-like alpha-solenoid" evidence="6">
    <location>
        <begin position="451"/>
        <end position="732"/>
    </location>
</feature>
<dbReference type="SUPFAM" id="SSF50978">
    <property type="entry name" value="WD40 repeat-like"/>
    <property type="match status" value="1"/>
</dbReference>
<reference evidence="9" key="2">
    <citation type="submission" date="2012-11" db="EMBL/GenBank/DDBJ databases">
        <authorList>
            <person name="Kuo A."/>
            <person name="Curtis B.A."/>
            <person name="Tanifuji G."/>
            <person name="Burki F."/>
            <person name="Gruber A."/>
            <person name="Irimia M."/>
            <person name="Maruyama S."/>
            <person name="Arias M.C."/>
            <person name="Ball S.G."/>
            <person name="Gile G.H."/>
            <person name="Hirakawa Y."/>
            <person name="Hopkins J.F."/>
            <person name="Rensing S.A."/>
            <person name="Schmutz J."/>
            <person name="Symeonidi A."/>
            <person name="Elias M."/>
            <person name="Eveleigh R.J."/>
            <person name="Herman E.K."/>
            <person name="Klute M.J."/>
            <person name="Nakayama T."/>
            <person name="Obornik M."/>
            <person name="Reyes-Prieto A."/>
            <person name="Armbrust E.V."/>
            <person name="Aves S.J."/>
            <person name="Beiko R.G."/>
            <person name="Coutinho P."/>
            <person name="Dacks J.B."/>
            <person name="Durnford D.G."/>
            <person name="Fast N.M."/>
            <person name="Green B.R."/>
            <person name="Grisdale C."/>
            <person name="Hempe F."/>
            <person name="Henrissat B."/>
            <person name="Hoppner M.P."/>
            <person name="Ishida K.-I."/>
            <person name="Kim E."/>
            <person name="Koreny L."/>
            <person name="Kroth P.G."/>
            <person name="Liu Y."/>
            <person name="Malik S.-B."/>
            <person name="Maier U.G."/>
            <person name="McRose D."/>
            <person name="Mock T."/>
            <person name="Neilson J.A."/>
            <person name="Onodera N.T."/>
            <person name="Poole A.M."/>
            <person name="Pritham E.J."/>
            <person name="Richards T.A."/>
            <person name="Rocap G."/>
            <person name="Roy S.W."/>
            <person name="Sarai C."/>
            <person name="Schaack S."/>
            <person name="Shirato S."/>
            <person name="Slamovits C.H."/>
            <person name="Spencer D.F."/>
            <person name="Suzuki S."/>
            <person name="Worden A.Z."/>
            <person name="Zauner S."/>
            <person name="Barry K."/>
            <person name="Bell C."/>
            <person name="Bharti A.K."/>
            <person name="Crow J.A."/>
            <person name="Grimwood J."/>
            <person name="Kramer R."/>
            <person name="Lindquist E."/>
            <person name="Lucas S."/>
            <person name="Salamov A."/>
            <person name="McFadden G.I."/>
            <person name="Lane C.E."/>
            <person name="Keeling P.J."/>
            <person name="Gray M.W."/>
            <person name="Grigoriev I.V."/>
            <person name="Archibald J.M."/>
        </authorList>
    </citation>
    <scope>NUCLEOTIDE SEQUENCE</scope>
    <source>
        <strain evidence="9">CCMP2712</strain>
    </source>
</reference>
<reference evidence="8" key="3">
    <citation type="submission" date="2016-03" db="UniProtKB">
        <authorList>
            <consortium name="EnsemblProtists"/>
        </authorList>
    </citation>
    <scope>IDENTIFICATION</scope>
</reference>
<dbReference type="KEGG" id="gtt:GUITHDRAFT_143630"/>
<feature type="domain" description="GATOR2 complex protein MIO zinc-ribbon like" evidence="5">
    <location>
        <begin position="881"/>
        <end position="997"/>
    </location>
</feature>
<dbReference type="InterPro" id="IPR037593">
    <property type="entry name" value="MIOS/Sea4"/>
</dbReference>